<keyword evidence="4 5" id="KW-0539">Nucleus</keyword>
<comment type="subcellular location">
    <subcellularLocation>
        <location evidence="1 5 6">Nucleus</location>
    </subcellularLocation>
</comment>
<dbReference type="PRINTS" id="PR00024">
    <property type="entry name" value="HOMEOBOX"/>
</dbReference>
<feature type="DNA-binding region" description="Homeobox" evidence="5">
    <location>
        <begin position="11"/>
        <end position="70"/>
    </location>
</feature>
<keyword evidence="2 5" id="KW-0238">DNA-binding</keyword>
<dbReference type="PANTHER" id="PTHR24339">
    <property type="entry name" value="HOMEOBOX PROTEIN EMX-RELATED"/>
    <property type="match status" value="1"/>
</dbReference>
<keyword evidence="3 5" id="KW-0371">Homeobox</keyword>
<dbReference type="GO" id="GO:0000981">
    <property type="term" value="F:DNA-binding transcription factor activity, RNA polymerase II-specific"/>
    <property type="evidence" value="ECO:0007669"/>
    <property type="project" value="InterPro"/>
</dbReference>
<dbReference type="InterPro" id="IPR050877">
    <property type="entry name" value="EMX-VAX-Noto_Homeobox_TFs"/>
</dbReference>
<dbReference type="STRING" id="6205.A0A0R3WQK2"/>
<sequence>MANSIRPYRKPKRIRTAFSPSQLLRLESAFEMNHYVVGQERRRLAESLSLTETQVKVWFQNRRTKFKRLRLEEEEGGIGGGDEAGGDEEEAGGGTCENRGNMEPLPPSKLLHSPTPSSLESRAGFDDPASPLPPPQNEEVALNLSTSATASKVVCTSLPPPPYPPTTATSSKPSDRVMFHPLTSLLAFQDEMRQVLQSRSLDMWTPPL</sequence>
<evidence type="ECO:0000256" key="1">
    <source>
        <dbReference type="ARBA" id="ARBA00004123"/>
    </source>
</evidence>
<evidence type="ECO:0000256" key="3">
    <source>
        <dbReference type="ARBA" id="ARBA00023155"/>
    </source>
</evidence>
<dbReference type="InterPro" id="IPR017970">
    <property type="entry name" value="Homeobox_CS"/>
</dbReference>
<dbReference type="SUPFAM" id="SSF46689">
    <property type="entry name" value="Homeodomain-like"/>
    <property type="match status" value="1"/>
</dbReference>
<keyword evidence="10" id="KW-1185">Reference proteome</keyword>
<dbReference type="PRINTS" id="PR00031">
    <property type="entry name" value="HTHREPRESSR"/>
</dbReference>
<feature type="domain" description="Homeobox" evidence="8">
    <location>
        <begin position="9"/>
        <end position="69"/>
    </location>
</feature>
<evidence type="ECO:0000256" key="6">
    <source>
        <dbReference type="RuleBase" id="RU000682"/>
    </source>
</evidence>
<dbReference type="GO" id="GO:0000978">
    <property type="term" value="F:RNA polymerase II cis-regulatory region sequence-specific DNA binding"/>
    <property type="evidence" value="ECO:0007669"/>
    <property type="project" value="TreeGrafter"/>
</dbReference>
<reference evidence="11" key="1">
    <citation type="submission" date="2017-02" db="UniProtKB">
        <authorList>
            <consortium name="WormBaseParasite"/>
        </authorList>
    </citation>
    <scope>IDENTIFICATION</scope>
</reference>
<evidence type="ECO:0000256" key="7">
    <source>
        <dbReference type="SAM" id="MobiDB-lite"/>
    </source>
</evidence>
<dbReference type="PANTHER" id="PTHR24339:SF28">
    <property type="entry name" value="E5-RELATED"/>
    <property type="match status" value="1"/>
</dbReference>
<reference evidence="9 10" key="2">
    <citation type="submission" date="2018-11" db="EMBL/GenBank/DDBJ databases">
        <authorList>
            <consortium name="Pathogen Informatics"/>
        </authorList>
    </citation>
    <scope>NUCLEOTIDE SEQUENCE [LARGE SCALE GENOMIC DNA]</scope>
</reference>
<feature type="region of interest" description="Disordered" evidence="7">
    <location>
        <begin position="73"/>
        <end position="176"/>
    </location>
</feature>
<dbReference type="PROSITE" id="PS00027">
    <property type="entry name" value="HOMEOBOX_1"/>
    <property type="match status" value="1"/>
</dbReference>
<evidence type="ECO:0000313" key="11">
    <source>
        <dbReference type="WBParaSite" id="TTAC_0000304201-mRNA-1"/>
    </source>
</evidence>
<dbReference type="InterPro" id="IPR009057">
    <property type="entry name" value="Homeodomain-like_sf"/>
</dbReference>
<dbReference type="InterPro" id="IPR001356">
    <property type="entry name" value="HD"/>
</dbReference>
<dbReference type="EMBL" id="UYWX01001817">
    <property type="protein sequence ID" value="VDM21777.1"/>
    <property type="molecule type" value="Genomic_DNA"/>
</dbReference>
<dbReference type="SMART" id="SM00389">
    <property type="entry name" value="HOX"/>
    <property type="match status" value="1"/>
</dbReference>
<dbReference type="Proteomes" id="UP000274429">
    <property type="component" value="Unassembled WGS sequence"/>
</dbReference>
<dbReference type="WBParaSite" id="TTAC_0000304201-mRNA-1">
    <property type="protein sequence ID" value="TTAC_0000304201-mRNA-1"/>
    <property type="gene ID" value="TTAC_0000304201"/>
</dbReference>
<dbReference type="FunFam" id="1.10.10.60:FF:000081">
    <property type="entry name" value="Empty spiracles homeobox 2"/>
    <property type="match status" value="1"/>
</dbReference>
<dbReference type="AlphaFoldDB" id="A0A0R3WQK2"/>
<evidence type="ECO:0000313" key="9">
    <source>
        <dbReference type="EMBL" id="VDM21777.1"/>
    </source>
</evidence>
<dbReference type="OrthoDB" id="6159439at2759"/>
<proteinExistence type="predicted"/>
<organism evidence="11">
    <name type="scientific">Hydatigena taeniaeformis</name>
    <name type="common">Feline tapeworm</name>
    <name type="synonym">Taenia taeniaeformis</name>
    <dbReference type="NCBI Taxonomy" id="6205"/>
    <lineage>
        <taxon>Eukaryota</taxon>
        <taxon>Metazoa</taxon>
        <taxon>Spiralia</taxon>
        <taxon>Lophotrochozoa</taxon>
        <taxon>Platyhelminthes</taxon>
        <taxon>Cestoda</taxon>
        <taxon>Eucestoda</taxon>
        <taxon>Cyclophyllidea</taxon>
        <taxon>Taeniidae</taxon>
        <taxon>Hydatigera</taxon>
    </lineage>
</organism>
<evidence type="ECO:0000313" key="10">
    <source>
        <dbReference type="Proteomes" id="UP000274429"/>
    </source>
</evidence>
<dbReference type="PROSITE" id="PS50071">
    <property type="entry name" value="HOMEOBOX_2"/>
    <property type="match status" value="1"/>
</dbReference>
<dbReference type="InterPro" id="IPR000047">
    <property type="entry name" value="HTH_motif"/>
</dbReference>
<evidence type="ECO:0000256" key="2">
    <source>
        <dbReference type="ARBA" id="ARBA00023125"/>
    </source>
</evidence>
<dbReference type="CDD" id="cd00086">
    <property type="entry name" value="homeodomain"/>
    <property type="match status" value="1"/>
</dbReference>
<gene>
    <name evidence="9" type="ORF">TTAC_LOCUS3027</name>
</gene>
<dbReference type="GO" id="GO:0005634">
    <property type="term" value="C:nucleus"/>
    <property type="evidence" value="ECO:0007669"/>
    <property type="project" value="UniProtKB-SubCell"/>
</dbReference>
<dbReference type="Pfam" id="PF00046">
    <property type="entry name" value="Homeodomain"/>
    <property type="match status" value="1"/>
</dbReference>
<dbReference type="InterPro" id="IPR020479">
    <property type="entry name" value="HD_metazoa"/>
</dbReference>
<evidence type="ECO:0000259" key="8">
    <source>
        <dbReference type="PROSITE" id="PS50071"/>
    </source>
</evidence>
<dbReference type="Gene3D" id="1.10.10.60">
    <property type="entry name" value="Homeodomain-like"/>
    <property type="match status" value="1"/>
</dbReference>
<evidence type="ECO:0000256" key="4">
    <source>
        <dbReference type="ARBA" id="ARBA00023242"/>
    </source>
</evidence>
<name>A0A0R3WQK2_HYDTA</name>
<accession>A0A0R3WQK2</accession>
<protein>
    <submittedName>
        <fullName evidence="11">Homeobox domain-containing protein</fullName>
    </submittedName>
</protein>
<evidence type="ECO:0000256" key="5">
    <source>
        <dbReference type="PROSITE-ProRule" id="PRU00108"/>
    </source>
</evidence>